<dbReference type="AlphaFoldDB" id="A0A5P9P6F3"/>
<organism evidence="7 8">
    <name type="scientific">Natronorubrum aibiense</name>
    <dbReference type="NCBI Taxonomy" id="348826"/>
    <lineage>
        <taxon>Archaea</taxon>
        <taxon>Methanobacteriati</taxon>
        <taxon>Methanobacteriota</taxon>
        <taxon>Stenosarchaea group</taxon>
        <taxon>Halobacteria</taxon>
        <taxon>Halobacteriales</taxon>
        <taxon>Natrialbaceae</taxon>
        <taxon>Natronorubrum</taxon>
    </lineage>
</organism>
<dbReference type="SUPFAM" id="SSF51735">
    <property type="entry name" value="NAD(P)-binding Rossmann-fold domains"/>
    <property type="match status" value="1"/>
</dbReference>
<feature type="region of interest" description="Disordered" evidence="4">
    <location>
        <begin position="1"/>
        <end position="22"/>
    </location>
</feature>
<dbReference type="Proteomes" id="UP000326170">
    <property type="component" value="Chromosome"/>
</dbReference>
<evidence type="ECO:0000256" key="3">
    <source>
        <dbReference type="RuleBase" id="RU003719"/>
    </source>
</evidence>
<dbReference type="RefSeq" id="WP_152942861.1">
    <property type="nucleotide sequence ID" value="NZ_CP045488.1"/>
</dbReference>
<dbReference type="FunFam" id="3.40.50.720:FF:000363">
    <property type="entry name" value="D-isomer specific 2-hydroxyacid dehydrogenase"/>
    <property type="match status" value="1"/>
</dbReference>
<reference evidence="7 8" key="1">
    <citation type="journal article" date="2007" name="Int. J. Syst. Evol. Microbiol.">
        <title>Natronorubrum sulfidifaciens sp. nov., an extremely haloalkaliphilic archaeon isolated from Aiding salt lake in Xin-Jiang, China.</title>
        <authorList>
            <person name="Cui H.L."/>
            <person name="Tohty D."/>
            <person name="Liu H.C."/>
            <person name="Liu S.J."/>
            <person name="Oren A."/>
            <person name="Zhou P.J."/>
        </authorList>
    </citation>
    <scope>NUCLEOTIDE SEQUENCE [LARGE SCALE GENOMIC DNA]</scope>
    <source>
        <strain evidence="7 8">7-3</strain>
    </source>
</reference>
<dbReference type="CDD" id="cd05300">
    <property type="entry name" value="2-Hacid_dh_1"/>
    <property type="match status" value="1"/>
</dbReference>
<proteinExistence type="inferred from homology"/>
<dbReference type="Pfam" id="PF02826">
    <property type="entry name" value="2-Hacid_dh_C"/>
    <property type="match status" value="1"/>
</dbReference>
<evidence type="ECO:0000313" key="7">
    <source>
        <dbReference type="EMBL" id="QFU83712.1"/>
    </source>
</evidence>
<keyword evidence="1 3" id="KW-0560">Oxidoreductase</keyword>
<dbReference type="InterPro" id="IPR006139">
    <property type="entry name" value="D-isomer_2_OHA_DH_cat_dom"/>
</dbReference>
<name>A0A5P9P6F3_9EURY</name>
<keyword evidence="2" id="KW-0520">NAD</keyword>
<evidence type="ECO:0000259" key="5">
    <source>
        <dbReference type="Pfam" id="PF00389"/>
    </source>
</evidence>
<dbReference type="InterPro" id="IPR006140">
    <property type="entry name" value="D-isomer_DH_NAD-bd"/>
</dbReference>
<dbReference type="OrthoDB" id="168224at2157"/>
<evidence type="ECO:0000256" key="4">
    <source>
        <dbReference type="SAM" id="MobiDB-lite"/>
    </source>
</evidence>
<sequence>MTDSESDAESAASADTETDAPDVLVLRNGTHGMPVEQYVAAIRERLPNATIELARTPSEEREAIEAARFVTGMTLDEDLLEAADALEVFACAYAGTGHLPLEALEDRNVTVTNASGVHGPNIGEHVLGAILRFTRRFHVGARQQRRREWRHYKAHELQGSTVTIVGLGAIGQAVCERLEPFGVETIGVRYSPEKGGPTDEVIGFDGAAFDEALARTDYLVLACPLTETTRGLIDHETFVTIDPDAVLVNVARGPVIDTDALVQALRSNWIRGASLDVTDPEPLPEDHPLWTFENVQITPHNAGHTPKYYERLADIVAENVRRVAEEPTADLENQVLP</sequence>
<dbReference type="PANTHER" id="PTHR43333:SF1">
    <property type="entry name" value="D-ISOMER SPECIFIC 2-HYDROXYACID DEHYDROGENASE NAD-BINDING DOMAIN-CONTAINING PROTEIN"/>
    <property type="match status" value="1"/>
</dbReference>
<dbReference type="InterPro" id="IPR036291">
    <property type="entry name" value="NAD(P)-bd_dom_sf"/>
</dbReference>
<evidence type="ECO:0000256" key="2">
    <source>
        <dbReference type="ARBA" id="ARBA00023027"/>
    </source>
</evidence>
<dbReference type="EMBL" id="CP045488">
    <property type="protein sequence ID" value="QFU83712.1"/>
    <property type="molecule type" value="Genomic_DNA"/>
</dbReference>
<dbReference type="PANTHER" id="PTHR43333">
    <property type="entry name" value="2-HACID_DH_C DOMAIN-CONTAINING PROTEIN"/>
    <property type="match status" value="1"/>
</dbReference>
<comment type="similarity">
    <text evidence="3">Belongs to the D-isomer specific 2-hydroxyacid dehydrogenase family.</text>
</comment>
<dbReference type="GO" id="GO:0051287">
    <property type="term" value="F:NAD binding"/>
    <property type="evidence" value="ECO:0007669"/>
    <property type="project" value="InterPro"/>
</dbReference>
<feature type="domain" description="D-isomer specific 2-hydroxyacid dehydrogenase NAD-binding" evidence="6">
    <location>
        <begin position="128"/>
        <end position="302"/>
    </location>
</feature>
<dbReference type="GO" id="GO:0016616">
    <property type="term" value="F:oxidoreductase activity, acting on the CH-OH group of donors, NAD or NADP as acceptor"/>
    <property type="evidence" value="ECO:0007669"/>
    <property type="project" value="InterPro"/>
</dbReference>
<evidence type="ECO:0000313" key="8">
    <source>
        <dbReference type="Proteomes" id="UP000326170"/>
    </source>
</evidence>
<evidence type="ECO:0000259" key="6">
    <source>
        <dbReference type="Pfam" id="PF02826"/>
    </source>
</evidence>
<dbReference type="Gene3D" id="3.40.50.720">
    <property type="entry name" value="NAD(P)-binding Rossmann-like Domain"/>
    <property type="match status" value="2"/>
</dbReference>
<feature type="domain" description="D-isomer specific 2-hydroxyacid dehydrogenase catalytic" evidence="5">
    <location>
        <begin position="67"/>
        <end position="326"/>
    </location>
</feature>
<protein>
    <submittedName>
        <fullName evidence="7">D-2-hydroxyacid dehydrogenase</fullName>
    </submittedName>
</protein>
<dbReference type="KEGG" id="nas:GCU68_14765"/>
<keyword evidence="8" id="KW-1185">Reference proteome</keyword>
<dbReference type="SUPFAM" id="SSF52283">
    <property type="entry name" value="Formate/glycerate dehydrogenase catalytic domain-like"/>
    <property type="match status" value="1"/>
</dbReference>
<evidence type="ECO:0000256" key="1">
    <source>
        <dbReference type="ARBA" id="ARBA00023002"/>
    </source>
</evidence>
<dbReference type="GeneID" id="42302331"/>
<accession>A0A5P9P6F3</accession>
<dbReference type="Pfam" id="PF00389">
    <property type="entry name" value="2-Hacid_dh"/>
    <property type="match status" value="1"/>
</dbReference>
<gene>
    <name evidence="7" type="ORF">GCU68_14765</name>
</gene>